<dbReference type="Proteomes" id="UP000593567">
    <property type="component" value="Unassembled WGS sequence"/>
</dbReference>
<keyword evidence="4" id="KW-1185">Reference proteome</keyword>
<dbReference type="AlphaFoldDB" id="A0A7J7K0Q2"/>
<dbReference type="GO" id="GO:0004197">
    <property type="term" value="F:cysteine-type endopeptidase activity"/>
    <property type="evidence" value="ECO:0007669"/>
    <property type="project" value="InterPro"/>
</dbReference>
<dbReference type="InterPro" id="IPR011600">
    <property type="entry name" value="Pept_C14_caspase"/>
</dbReference>
<dbReference type="EMBL" id="VXIV02001526">
    <property type="protein sequence ID" value="KAF6032209.1"/>
    <property type="molecule type" value="Genomic_DNA"/>
</dbReference>
<dbReference type="Pfam" id="PF12796">
    <property type="entry name" value="Ank_2"/>
    <property type="match status" value="1"/>
</dbReference>
<accession>A0A7J7K0Q2</accession>
<name>A0A7J7K0Q2_BUGNE</name>
<dbReference type="SUPFAM" id="SSF52129">
    <property type="entry name" value="Caspase-like"/>
    <property type="match status" value="1"/>
</dbReference>
<proteinExistence type="inferred from homology"/>
<dbReference type="InterPro" id="IPR036770">
    <property type="entry name" value="Ankyrin_rpt-contain_sf"/>
</dbReference>
<dbReference type="InterPro" id="IPR001309">
    <property type="entry name" value="Pept_C14_p20"/>
</dbReference>
<comment type="caution">
    <text evidence="3">The sequence shown here is derived from an EMBL/GenBank/DDBJ whole genome shotgun (WGS) entry which is preliminary data.</text>
</comment>
<dbReference type="OrthoDB" id="6286214at2759"/>
<dbReference type="Pfam" id="PF00656">
    <property type="entry name" value="Peptidase_C14"/>
    <property type="match status" value="1"/>
</dbReference>
<dbReference type="InterPro" id="IPR029030">
    <property type="entry name" value="Caspase-like_dom_sf"/>
</dbReference>
<protein>
    <submittedName>
        <fullName evidence="3">CASP8</fullName>
    </submittedName>
</protein>
<dbReference type="GO" id="GO:0006508">
    <property type="term" value="P:proteolysis"/>
    <property type="evidence" value="ECO:0007669"/>
    <property type="project" value="InterPro"/>
</dbReference>
<reference evidence="3" key="1">
    <citation type="submission" date="2020-06" db="EMBL/GenBank/DDBJ databases">
        <title>Draft genome of Bugula neritina, a colonial animal packing powerful symbionts and potential medicines.</title>
        <authorList>
            <person name="Rayko M."/>
        </authorList>
    </citation>
    <scope>NUCLEOTIDE SEQUENCE [LARGE SCALE GENOMIC DNA]</scope>
    <source>
        <strain evidence="3">Kwan_BN1</strain>
    </source>
</reference>
<dbReference type="PANTHER" id="PTHR24121:SF22">
    <property type="entry name" value="PROTEIN ACCELERATED CELL DEATH 6-LIKE"/>
    <property type="match status" value="1"/>
</dbReference>
<feature type="domain" description="Caspase family p20" evidence="2">
    <location>
        <begin position="427"/>
        <end position="560"/>
    </location>
</feature>
<organism evidence="3 4">
    <name type="scientific">Bugula neritina</name>
    <name type="common">Brown bryozoan</name>
    <name type="synonym">Sertularia neritina</name>
    <dbReference type="NCBI Taxonomy" id="10212"/>
    <lineage>
        <taxon>Eukaryota</taxon>
        <taxon>Metazoa</taxon>
        <taxon>Spiralia</taxon>
        <taxon>Lophotrochozoa</taxon>
        <taxon>Bryozoa</taxon>
        <taxon>Gymnolaemata</taxon>
        <taxon>Cheilostomatida</taxon>
        <taxon>Flustrina</taxon>
        <taxon>Buguloidea</taxon>
        <taxon>Bugulidae</taxon>
        <taxon>Bugula</taxon>
    </lineage>
</organism>
<dbReference type="PRINTS" id="PR00376">
    <property type="entry name" value="IL1BCENZYME"/>
</dbReference>
<dbReference type="SMART" id="SM00115">
    <property type="entry name" value="CASc"/>
    <property type="match status" value="1"/>
</dbReference>
<dbReference type="InterPro" id="IPR015917">
    <property type="entry name" value="Pept_C14A"/>
</dbReference>
<evidence type="ECO:0000256" key="1">
    <source>
        <dbReference type="ARBA" id="ARBA00010134"/>
    </source>
</evidence>
<dbReference type="PANTHER" id="PTHR24121">
    <property type="entry name" value="NO MECHANORECEPTOR POTENTIAL C, ISOFORM D-RELATED"/>
    <property type="match status" value="1"/>
</dbReference>
<dbReference type="Gene3D" id="3.40.50.1460">
    <property type="match status" value="1"/>
</dbReference>
<dbReference type="PROSITE" id="PS50208">
    <property type="entry name" value="CASPASE_P20"/>
    <property type="match status" value="1"/>
</dbReference>
<dbReference type="SMART" id="SM00248">
    <property type="entry name" value="ANK"/>
    <property type="match status" value="5"/>
</dbReference>
<gene>
    <name evidence="3" type="ORF">EB796_009484</name>
</gene>
<evidence type="ECO:0000313" key="3">
    <source>
        <dbReference type="EMBL" id="KAF6032209.1"/>
    </source>
</evidence>
<comment type="similarity">
    <text evidence="1">Belongs to the peptidase C14A family.</text>
</comment>
<dbReference type="InterPro" id="IPR002110">
    <property type="entry name" value="Ankyrin_rpt"/>
</dbReference>
<sequence length="568" mass="63985">MIPETDWPELLCVQNFKHDTVLHHAVSEDYLEATELILSSVPVGDPTSGLNIQNTYGDTSLHCAARRGQSNTVKHVLDLIPADELFKLISIPDKNGNTVVHYLVPLYNKMDTANLLMSCLSAADYVKLLSIQNANGATAVHIAKGEEFRELWKSLTKCATPSDLLRISMKRNNKGETFLHYAAAAGTVEIFKHVISSVPKTDLYSIFSLQDQEGNTVMHCTTSFDCKNVLWAPSLNCNTIVKCVVESVPPNDLWKLLSIPNQQDKTTLHNTVIDHNIEILKCLVDSVEATDLHKLLLKQDIYGDTAVHSAAYKGNLVMLKTLFDKLSPQQCLEIQNIENRKHFTPLIAAKSNKQYKAAGCITDYKRKAERYFEGSSQMSASLKDSLKYLDETNRDVDIIQLPVKPCTLQSVTEKFYSDNVYRMSAPVRGRCLIINNRHFDRPDSPAPDQFEFEDRDGSEIDEENISKVFKKLSFICDIRTNLTSKQMLEDIERETQHPDYETLGVSVLVIMTHGAENQVYGKDGRPVKLTDIYDLMSPYRFQSMARKPKIIILQSCAGGECLLLLFLI</sequence>
<evidence type="ECO:0000313" key="4">
    <source>
        <dbReference type="Proteomes" id="UP000593567"/>
    </source>
</evidence>
<evidence type="ECO:0000259" key="2">
    <source>
        <dbReference type="PROSITE" id="PS50208"/>
    </source>
</evidence>
<dbReference type="Gene3D" id="1.25.40.20">
    <property type="entry name" value="Ankyrin repeat-containing domain"/>
    <property type="match status" value="3"/>
</dbReference>
<dbReference type="SUPFAM" id="SSF48403">
    <property type="entry name" value="Ankyrin repeat"/>
    <property type="match status" value="1"/>
</dbReference>